<keyword evidence="5 10" id="KW-0732">Signal</keyword>
<dbReference type="Gene3D" id="2.10.25.10">
    <property type="entry name" value="Laminin"/>
    <property type="match status" value="2"/>
</dbReference>
<dbReference type="Gene3D" id="2.60.120.260">
    <property type="entry name" value="Galactose-binding domain-like"/>
    <property type="match status" value="1"/>
</dbReference>
<dbReference type="GO" id="GO:0016020">
    <property type="term" value="C:membrane"/>
    <property type="evidence" value="ECO:0007669"/>
    <property type="project" value="UniProtKB-SubCell"/>
</dbReference>
<feature type="domain" description="Laminin G" evidence="12">
    <location>
        <begin position="185"/>
        <end position="368"/>
    </location>
</feature>
<comment type="similarity">
    <text evidence="2">Belongs to the neurexin family.</text>
</comment>
<evidence type="ECO:0000259" key="11">
    <source>
        <dbReference type="PROSITE" id="PS50022"/>
    </source>
</evidence>
<keyword evidence="7" id="KW-0472">Membrane</keyword>
<gene>
    <name evidence="14" type="ORF">SPHA_60568</name>
</gene>
<evidence type="ECO:0000259" key="13">
    <source>
        <dbReference type="PROSITE" id="PS50026"/>
    </source>
</evidence>
<dbReference type="InterPro" id="IPR050372">
    <property type="entry name" value="Neurexin-related_CASP"/>
</dbReference>
<dbReference type="PROSITE" id="PS50025">
    <property type="entry name" value="LAM_G_DOMAIN"/>
    <property type="match status" value="4"/>
</dbReference>
<evidence type="ECO:0000256" key="8">
    <source>
        <dbReference type="ARBA" id="ARBA00023157"/>
    </source>
</evidence>
<evidence type="ECO:0000256" key="4">
    <source>
        <dbReference type="ARBA" id="ARBA00022692"/>
    </source>
</evidence>
<feature type="domain" description="Laminin G" evidence="12">
    <location>
        <begin position="1016"/>
        <end position="1218"/>
    </location>
</feature>
<dbReference type="CDD" id="cd00110">
    <property type="entry name" value="LamG"/>
    <property type="match status" value="4"/>
</dbReference>
<proteinExistence type="inferred from homology"/>
<dbReference type="PROSITE" id="PS50026">
    <property type="entry name" value="EGF_3"/>
    <property type="match status" value="2"/>
</dbReference>
<reference evidence="14" key="1">
    <citation type="submission" date="2021-01" db="EMBL/GenBank/DDBJ databases">
        <authorList>
            <person name="Li R."/>
            <person name="Bekaert M."/>
        </authorList>
    </citation>
    <scope>NUCLEOTIDE SEQUENCE</scope>
    <source>
        <strain evidence="14">Farmed</strain>
    </source>
</reference>
<accession>A0A812DUI2</accession>
<feature type="chain" id="PRO_5032771745" description="Neurexin-4" evidence="10">
    <location>
        <begin position="22"/>
        <end position="1227"/>
    </location>
</feature>
<dbReference type="InterPro" id="IPR008979">
    <property type="entry name" value="Galactose-bd-like_sf"/>
</dbReference>
<dbReference type="SMART" id="SM00181">
    <property type="entry name" value="EGF"/>
    <property type="match status" value="2"/>
</dbReference>
<dbReference type="CDD" id="cd00054">
    <property type="entry name" value="EGF_CA"/>
    <property type="match status" value="2"/>
</dbReference>
<dbReference type="SUPFAM" id="SSF49785">
    <property type="entry name" value="Galactose-binding domain-like"/>
    <property type="match status" value="1"/>
</dbReference>
<dbReference type="SMART" id="SM00282">
    <property type="entry name" value="LamG"/>
    <property type="match status" value="4"/>
</dbReference>
<dbReference type="SUPFAM" id="SSF49899">
    <property type="entry name" value="Concanavalin A-like lectins/glucanases"/>
    <property type="match status" value="4"/>
</dbReference>
<evidence type="ECO:0000313" key="14">
    <source>
        <dbReference type="EMBL" id="CAE1308737.1"/>
    </source>
</evidence>
<dbReference type="CDD" id="cd00057">
    <property type="entry name" value="FA58C"/>
    <property type="match status" value="1"/>
</dbReference>
<keyword evidence="8" id="KW-1015">Disulfide bond</keyword>
<dbReference type="PROSITE" id="PS01286">
    <property type="entry name" value="FA58C_2"/>
    <property type="match status" value="1"/>
</dbReference>
<dbReference type="OrthoDB" id="26719at2759"/>
<feature type="domain" description="Laminin G" evidence="12">
    <location>
        <begin position="375"/>
        <end position="546"/>
    </location>
</feature>
<dbReference type="Proteomes" id="UP000597762">
    <property type="component" value="Unassembled WGS sequence"/>
</dbReference>
<comment type="caution">
    <text evidence="14">The sequence shown here is derived from an EMBL/GenBank/DDBJ whole genome shotgun (WGS) entry which is preliminary data.</text>
</comment>
<dbReference type="Gene3D" id="2.60.120.1000">
    <property type="match status" value="1"/>
</dbReference>
<dbReference type="AlphaFoldDB" id="A0A812DUI2"/>
<dbReference type="InterPro" id="IPR001791">
    <property type="entry name" value="Laminin_G"/>
</dbReference>
<feature type="domain" description="EGF-like" evidence="13">
    <location>
        <begin position="548"/>
        <end position="585"/>
    </location>
</feature>
<evidence type="ECO:0000313" key="15">
    <source>
        <dbReference type="Proteomes" id="UP000597762"/>
    </source>
</evidence>
<dbReference type="PANTHER" id="PTHR15036">
    <property type="entry name" value="PIKACHURIN-LIKE PROTEIN"/>
    <property type="match status" value="1"/>
</dbReference>
<dbReference type="Gene3D" id="2.60.120.200">
    <property type="match status" value="4"/>
</dbReference>
<dbReference type="SUPFAM" id="SSF57196">
    <property type="entry name" value="EGF/Laminin"/>
    <property type="match status" value="1"/>
</dbReference>
<evidence type="ECO:0000259" key="12">
    <source>
        <dbReference type="PROSITE" id="PS50025"/>
    </source>
</evidence>
<keyword evidence="6" id="KW-1133">Transmembrane helix</keyword>
<feature type="signal peptide" evidence="10">
    <location>
        <begin position="1"/>
        <end position="21"/>
    </location>
</feature>
<evidence type="ECO:0000256" key="7">
    <source>
        <dbReference type="ARBA" id="ARBA00023136"/>
    </source>
</evidence>
<evidence type="ECO:0000256" key="3">
    <source>
        <dbReference type="ARBA" id="ARBA00022536"/>
    </source>
</evidence>
<keyword evidence="15" id="KW-1185">Reference proteome</keyword>
<dbReference type="Pfam" id="PF00008">
    <property type="entry name" value="EGF"/>
    <property type="match status" value="1"/>
</dbReference>
<dbReference type="EMBL" id="CAHIKZ030004214">
    <property type="protein sequence ID" value="CAE1308737.1"/>
    <property type="molecule type" value="Genomic_DNA"/>
</dbReference>
<evidence type="ECO:0000256" key="1">
    <source>
        <dbReference type="ARBA" id="ARBA00004479"/>
    </source>
</evidence>
<organism evidence="14 15">
    <name type="scientific">Acanthosepion pharaonis</name>
    <name type="common">Pharaoh cuttlefish</name>
    <name type="synonym">Sepia pharaonis</name>
    <dbReference type="NCBI Taxonomy" id="158019"/>
    <lineage>
        <taxon>Eukaryota</taxon>
        <taxon>Metazoa</taxon>
        <taxon>Spiralia</taxon>
        <taxon>Lophotrochozoa</taxon>
        <taxon>Mollusca</taxon>
        <taxon>Cephalopoda</taxon>
        <taxon>Coleoidea</taxon>
        <taxon>Decapodiformes</taxon>
        <taxon>Sepiida</taxon>
        <taxon>Sepiina</taxon>
        <taxon>Sepiidae</taxon>
        <taxon>Acanthosepion</taxon>
    </lineage>
</organism>
<comment type="caution">
    <text evidence="9">Lacks conserved residue(s) required for the propagation of feature annotation.</text>
</comment>
<dbReference type="InterPro" id="IPR000742">
    <property type="entry name" value="EGF"/>
</dbReference>
<dbReference type="InterPro" id="IPR000421">
    <property type="entry name" value="FA58C"/>
</dbReference>
<evidence type="ECO:0000256" key="2">
    <source>
        <dbReference type="ARBA" id="ARBA00010241"/>
    </source>
</evidence>
<dbReference type="PROSITE" id="PS01285">
    <property type="entry name" value="FA58C_1"/>
    <property type="match status" value="1"/>
</dbReference>
<dbReference type="Pfam" id="PF00754">
    <property type="entry name" value="F5_F8_type_C"/>
    <property type="match status" value="1"/>
</dbReference>
<feature type="domain" description="F5/8 type C" evidence="11">
    <location>
        <begin position="34"/>
        <end position="181"/>
    </location>
</feature>
<comment type="subcellular location">
    <subcellularLocation>
        <location evidence="1">Membrane</location>
        <topology evidence="1">Single-pass type I membrane protein</topology>
    </subcellularLocation>
</comment>
<dbReference type="PROSITE" id="PS50022">
    <property type="entry name" value="FA58C_3"/>
    <property type="match status" value="1"/>
</dbReference>
<dbReference type="FunFam" id="2.10.25.10:FF:000015">
    <property type="entry name" value="neurexin-1 isoform X1"/>
    <property type="match status" value="1"/>
</dbReference>
<protein>
    <recommendedName>
        <fullName evidence="16">Neurexin-4</fullName>
    </recommendedName>
</protein>
<dbReference type="FunFam" id="2.60.120.260:FF:000016">
    <property type="entry name" value="Contactin-associated protein-like 4 isoform 1"/>
    <property type="match status" value="1"/>
</dbReference>
<evidence type="ECO:0000256" key="10">
    <source>
        <dbReference type="SAM" id="SignalP"/>
    </source>
</evidence>
<keyword evidence="3 9" id="KW-0245">EGF-like domain</keyword>
<name>A0A812DUI2_ACAPH</name>
<sequence length="1227" mass="137286">MANVWTYLLICLGCFISQSECNTRQKPVFKDDDCMEPIPLGMESGDIPDKNIWASTYGNKRLPSYARLGRPSGAWSASTPNGEQFLAIDLGRRYIITAVATQGRQGTEEYVAEFMLETSDDNSTWRVYTTELGIDEIFIANSNGQDVKRNTLVFPIRARYIRFRPWRWSSSMSMRVEVYGCRFNSDIAYFDGNAHISYDISNLPVAIHSTEDQLRIHFKTNKPNGILFYTDGNQGDYLALELKRGYLYLHVDLGSTRLVRGGTTLVGGSMLDDHQWHDVLVRRKGKNIILTVDRLETVGEAAGDFFRLDLDSKLFVGGIPTFTKPGVTVRYNFYGCIENAQFNGVEIIRDARENRERFSTFGLVPYQCQLEKIVPITFPTITASMDVVGEPSGVGSGTVRASLDFRTHNTDGLIFYHEFSEKGFVKVELNSEGYVLYHVESQTGQIVEDIIRNNDVESPTKSFSDGLWHSLFLSVDTEKVNCTVDRNSIVSSRKLNIKAGQNYHLGGRETNVGFVGCMRHLDIANLPNTDGLPRGATTKGVTIGTCSIRDRCTPNPCENNGVCYQTWSTFSCDCDKTGYRGAVCHISAHYLSCRFYKMQNQNQKKETIKIDLDGSGPLRPFEVDCSQNNEEGKSIFETDVGHNSENPVTVNGYDPAGSYVRNVRYSAGIEELNELVERATSCEQFISYKCNNSRLFAMPPDGSNAETFGWWVGRTFQPMYYWGKAAPGSKKCECGLTASGCEGSSTTCNCDAGLLQQKVDSGFLRHKEYLPVLELHFGDTGTVTDNKIGEHQLGKLKCEGDNLFDNVVTFRKPDAVIKFPTFEAKSSGDIWFQFKTTIRDGVMIHCVGPKDYIRVEISSGNTIKFRFDAGDGERVLQIRTAAGLNDDRWHAVHVERNRKQAWLKLDTQGEEVWNEPPEQGPRTMDLTSPLVVGAAVGYQDGFVGCIRGLMVNGVLLDMKGMVSRGEVTYGVSEGCIGKCSSNPCFNGGTCYEGYSSYTCDCSYTPFRGWMCGREVGANMVPSHMITYKFDSTHGLSATDFEFAQIGFSTAKMQGILMQIRNAANTEYISVEINNHGGVKMAFDIGYGRDEINTENHGISYANNQQHVVTIHITERGRHIKMQVDNYEPTIRRIPVSETADTILNDPAIMYIGRNDTMPLGKGFEGCIYRMQVQNIFPLKRVFQDPRPSYVTLTPKELSFGIPAFLFLFIYVSMMLNDCLQNFTCLGA</sequence>
<evidence type="ECO:0000256" key="9">
    <source>
        <dbReference type="PROSITE-ProRule" id="PRU00076"/>
    </source>
</evidence>
<evidence type="ECO:0000256" key="6">
    <source>
        <dbReference type="ARBA" id="ARBA00022989"/>
    </source>
</evidence>
<evidence type="ECO:0008006" key="16">
    <source>
        <dbReference type="Google" id="ProtNLM"/>
    </source>
</evidence>
<evidence type="ECO:0000256" key="5">
    <source>
        <dbReference type="ARBA" id="ARBA00022729"/>
    </source>
</evidence>
<dbReference type="Pfam" id="PF02210">
    <property type="entry name" value="Laminin_G_2"/>
    <property type="match status" value="4"/>
</dbReference>
<dbReference type="SMART" id="SM00231">
    <property type="entry name" value="FA58C"/>
    <property type="match status" value="1"/>
</dbReference>
<dbReference type="PANTHER" id="PTHR15036:SF49">
    <property type="entry name" value="AXOTACTIN"/>
    <property type="match status" value="1"/>
</dbReference>
<dbReference type="InterPro" id="IPR013320">
    <property type="entry name" value="ConA-like_dom_sf"/>
</dbReference>
<feature type="domain" description="EGF-like" evidence="13">
    <location>
        <begin position="976"/>
        <end position="1012"/>
    </location>
</feature>
<feature type="domain" description="Laminin G" evidence="12">
    <location>
        <begin position="806"/>
        <end position="975"/>
    </location>
</feature>
<keyword evidence="4" id="KW-0812">Transmembrane</keyword>